<proteinExistence type="predicted"/>
<sequence length="97" mass="10651">MTFDEFKASLSDDAPPADVGAPLVALWMEAGDDWDGAHDALQGQPDLNGSAWVHAYLHRVEGDIPNANHWYQRAQKPPSSASLPEEWEEIARALIQG</sequence>
<comment type="caution">
    <text evidence="1">The sequence shown here is derived from an EMBL/GenBank/DDBJ whole genome shotgun (WGS) entry which is preliminary data.</text>
</comment>
<accession>A0A6B0YLI3</accession>
<evidence type="ECO:0008006" key="2">
    <source>
        <dbReference type="Google" id="ProtNLM"/>
    </source>
</evidence>
<dbReference type="AlphaFoldDB" id="A0A6B0YLI3"/>
<name>A0A6B0YLI3_9CHLR</name>
<reference evidence="1" key="1">
    <citation type="submission" date="2019-09" db="EMBL/GenBank/DDBJ databases">
        <title>Characterisation of the sponge microbiome using genome-centric metagenomics.</title>
        <authorList>
            <person name="Engelberts J.P."/>
            <person name="Robbins S.J."/>
            <person name="De Goeij J.M."/>
            <person name="Aranda M."/>
            <person name="Bell S.C."/>
            <person name="Webster N.S."/>
        </authorList>
    </citation>
    <scope>NUCLEOTIDE SEQUENCE</scope>
    <source>
        <strain evidence="1">SB0664_bin_27</strain>
    </source>
</reference>
<organism evidence="1">
    <name type="scientific">Caldilineaceae bacterium SB0664_bin_27</name>
    <dbReference type="NCBI Taxonomy" id="2605260"/>
    <lineage>
        <taxon>Bacteria</taxon>
        <taxon>Bacillati</taxon>
        <taxon>Chloroflexota</taxon>
        <taxon>Caldilineae</taxon>
        <taxon>Caldilineales</taxon>
        <taxon>Caldilineaceae</taxon>
    </lineage>
</organism>
<evidence type="ECO:0000313" key="1">
    <source>
        <dbReference type="EMBL" id="MXY91906.1"/>
    </source>
</evidence>
<gene>
    <name evidence="1" type="ORF">F4Y42_00475</name>
</gene>
<dbReference type="EMBL" id="VXRG01000004">
    <property type="protein sequence ID" value="MXY91906.1"/>
    <property type="molecule type" value="Genomic_DNA"/>
</dbReference>
<protein>
    <recommendedName>
        <fullName evidence="2">Tetratricopeptide repeat protein</fullName>
    </recommendedName>
</protein>